<feature type="coiled-coil region" evidence="10">
    <location>
        <begin position="314"/>
        <end position="341"/>
    </location>
</feature>
<evidence type="ECO:0000256" key="2">
    <source>
        <dbReference type="ARBA" id="ARBA00011040"/>
    </source>
</evidence>
<evidence type="ECO:0000313" key="14">
    <source>
        <dbReference type="Proteomes" id="UP000279271"/>
    </source>
</evidence>
<evidence type="ECO:0000256" key="7">
    <source>
        <dbReference type="ARBA" id="ARBA00022801"/>
    </source>
</evidence>
<feature type="region of interest" description="Disordered" evidence="11">
    <location>
        <begin position="502"/>
        <end position="629"/>
    </location>
</feature>
<dbReference type="InterPro" id="IPR036291">
    <property type="entry name" value="NAD(P)-bd_dom_sf"/>
</dbReference>
<dbReference type="SUPFAM" id="SSF52540">
    <property type="entry name" value="P-loop containing nucleoside triphosphate hydrolases"/>
    <property type="match status" value="1"/>
</dbReference>
<dbReference type="InterPro" id="IPR027417">
    <property type="entry name" value="P-loop_NTPase"/>
</dbReference>
<comment type="subcellular location">
    <subcellularLocation>
        <location evidence="1">Cytoplasm</location>
    </subcellularLocation>
</comment>
<keyword evidence="6" id="KW-0547">Nucleotide-binding</keyword>
<dbReference type="Proteomes" id="UP000279271">
    <property type="component" value="Unassembled WGS sequence"/>
</dbReference>
<feature type="non-terminal residue" evidence="13">
    <location>
        <position position="1"/>
    </location>
</feature>
<dbReference type="InterPro" id="IPR033138">
    <property type="entry name" value="Cu_oxidase_CS"/>
</dbReference>
<evidence type="ECO:0000256" key="3">
    <source>
        <dbReference type="ARBA" id="ARBA00022448"/>
    </source>
</evidence>
<gene>
    <name evidence="13" type="ORF">APUTEX25_004064</name>
</gene>
<evidence type="ECO:0000256" key="1">
    <source>
        <dbReference type="ARBA" id="ARBA00004496"/>
    </source>
</evidence>
<keyword evidence="7" id="KW-0378">Hydrolase</keyword>
<dbReference type="CDD" id="cd02035">
    <property type="entry name" value="ArsA"/>
    <property type="match status" value="1"/>
</dbReference>
<evidence type="ECO:0000256" key="5">
    <source>
        <dbReference type="ARBA" id="ARBA00022723"/>
    </source>
</evidence>
<dbReference type="GO" id="GO:0071816">
    <property type="term" value="P:tail-anchored membrane protein insertion into ER membrane"/>
    <property type="evidence" value="ECO:0007669"/>
    <property type="project" value="TreeGrafter"/>
</dbReference>
<protein>
    <recommendedName>
        <fullName evidence="12">ArsA/GET3 Anion-transporting ATPase-like domain-containing protein</fullName>
    </recommendedName>
</protein>
<dbReference type="PANTHER" id="PTHR10803:SF3">
    <property type="entry name" value="ATPASE GET3"/>
    <property type="match status" value="1"/>
</dbReference>
<name>A0A3M7L5I7_AUXPR</name>
<dbReference type="InterPro" id="IPR025723">
    <property type="entry name" value="ArsA/GET3_ATPase-like"/>
</dbReference>
<dbReference type="NCBIfam" id="TIGR00345">
    <property type="entry name" value="GET3_arsA_TRC40"/>
    <property type="match status" value="1"/>
</dbReference>
<dbReference type="GO" id="GO:0005524">
    <property type="term" value="F:ATP binding"/>
    <property type="evidence" value="ECO:0007669"/>
    <property type="project" value="UniProtKB-KW"/>
</dbReference>
<accession>A0A3M7L5I7</accession>
<dbReference type="SUPFAM" id="SSF49503">
    <property type="entry name" value="Cupredoxins"/>
    <property type="match status" value="3"/>
</dbReference>
<feature type="compositionally biased region" description="Basic and acidic residues" evidence="11">
    <location>
        <begin position="598"/>
        <end position="608"/>
    </location>
</feature>
<keyword evidence="4" id="KW-0963">Cytoplasm</keyword>
<evidence type="ECO:0000259" key="12">
    <source>
        <dbReference type="Pfam" id="PF02374"/>
    </source>
</evidence>
<comment type="caution">
    <text evidence="13">The sequence shown here is derived from an EMBL/GenBank/DDBJ whole genome shotgun (WGS) entry which is preliminary data.</text>
</comment>
<sequence>NVLDQTSLKWVFVGGKGGVGKTTTACSLAVQLAAVRESVLIISTDPAHNLSDAFRQKFASVPSLVQGFTNLSAMEVDPNPGTNELSELAGPGSFLADISSSIPGIDEAMSFAEVIKQVNSLDYSCIVFDTAPTGHTLRLLQFPTTLEKGLGKLMSLKESFGGMLSQVTALLGAGGEGDIIEQASQKLVALKGVVEEVNRQFKDPAMTTFVCVCIPEFLSLYETERLIQELARFSIDSRNVVINQIIFPDGVGTSRLMEARVRMQQKYLDQYFELYDDFHIVQLPLLNEEVRGTEGIRAFSKHLLQPYSVAEPGREELEAELAVTKARVEQLQQRLQMLNRMASTLSPVHGKVVLVLGASGIVGGGAALGLVQLGANVIAPFRSGESKEAFSKEFGHYPSSQQWDAPVVDYSTEQGLQDLAEYIRSERGGVVDHIFACMGGSVAKGPLSVLPAPELESALSHRVFSQVLAAKYLLPLVRPTPDSCYLVTTGRLGVNELPIKTRASPYPESEDRYEESTTTRYDGENDGGRYEGGTRYGEGARAPTSEGRYGSSATTRYDGENDGGRYEGGTRYGEGSKAPTSESRYGSPSTTRYESEEEGGRYEGGARYEDDDERYDGQNNSGRYEGGAYGGRNSTSNVVRWTRGTNYTPLDVTVGDTITFQWSGGSPHDVATSPGPGVCTDLMPLVEAAESGSYPITFERPGTFTYACSVGEHCLEGQIVTVNFTPVLLLCLLTAAAASRVSLRDLGSAGRKLQSDSLRIVWRLGITYETIYLVVGDSATFRWAGDGEHSVALAPGPGICTGLREVSEDGEQGEYTVTFGTPGTFVYTSDENNDCESGLAIVIVVESDVLLILGVGLATANAISIPGRQLLADFPVDWKLGTVYPPLNITVGDTVKWSWSGGPTHDVSKTPSRECGNYTLVSDPPSSDGSFSKTFDTKGTFWYACSVGSHCEDGLRITVYVK</sequence>
<dbReference type="EMBL" id="QOKY01000128">
    <property type="protein sequence ID" value="RMZ57230.1"/>
    <property type="molecule type" value="Genomic_DNA"/>
</dbReference>
<dbReference type="GO" id="GO:0046872">
    <property type="term" value="F:metal ion binding"/>
    <property type="evidence" value="ECO:0007669"/>
    <property type="project" value="UniProtKB-KW"/>
</dbReference>
<keyword evidence="10" id="KW-0175">Coiled coil</keyword>
<keyword evidence="9" id="KW-0067">ATP-binding</keyword>
<proteinExistence type="inferred from homology"/>
<feature type="compositionally biased region" description="Basic and acidic residues" evidence="11">
    <location>
        <begin position="514"/>
        <end position="529"/>
    </location>
</feature>
<feature type="compositionally biased region" description="Polar residues" evidence="11">
    <location>
        <begin position="578"/>
        <end position="591"/>
    </location>
</feature>
<dbReference type="Gene3D" id="3.40.50.720">
    <property type="entry name" value="NAD(P)-binding Rossmann-like Domain"/>
    <property type="match status" value="1"/>
</dbReference>
<dbReference type="SUPFAM" id="SSF51735">
    <property type="entry name" value="NAD(P)-binding Rossmann-fold domains"/>
    <property type="match status" value="1"/>
</dbReference>
<dbReference type="Gene3D" id="2.60.40.420">
    <property type="entry name" value="Cupredoxins - blue copper proteins"/>
    <property type="match status" value="3"/>
</dbReference>
<dbReference type="InterPro" id="IPR027542">
    <property type="entry name" value="ATPase_ArsA/GET3_euk"/>
</dbReference>
<evidence type="ECO:0000256" key="10">
    <source>
        <dbReference type="SAM" id="Coils"/>
    </source>
</evidence>
<keyword evidence="8" id="KW-0256">Endoplasmic reticulum</keyword>
<evidence type="ECO:0000256" key="4">
    <source>
        <dbReference type="ARBA" id="ARBA00022490"/>
    </source>
</evidence>
<dbReference type="FunFam" id="3.40.50.300:FF:000235">
    <property type="entry name" value="ATPase ASNA1"/>
    <property type="match status" value="1"/>
</dbReference>
<dbReference type="GO" id="GO:0043529">
    <property type="term" value="C:GET complex"/>
    <property type="evidence" value="ECO:0007669"/>
    <property type="project" value="TreeGrafter"/>
</dbReference>
<evidence type="ECO:0000256" key="9">
    <source>
        <dbReference type="ARBA" id="ARBA00022840"/>
    </source>
</evidence>
<evidence type="ECO:0000256" key="8">
    <source>
        <dbReference type="ARBA" id="ARBA00022824"/>
    </source>
</evidence>
<dbReference type="AlphaFoldDB" id="A0A3M7L5I7"/>
<dbReference type="PANTHER" id="PTHR10803">
    <property type="entry name" value="ARSENICAL PUMP-DRIVING ATPASE ARSENITE-TRANSLOCATING ATPASE"/>
    <property type="match status" value="1"/>
</dbReference>
<dbReference type="HAMAP" id="MF_03112">
    <property type="entry name" value="Asna1_Get3"/>
    <property type="match status" value="1"/>
</dbReference>
<evidence type="ECO:0000256" key="6">
    <source>
        <dbReference type="ARBA" id="ARBA00022741"/>
    </source>
</evidence>
<dbReference type="InterPro" id="IPR016300">
    <property type="entry name" value="ATPase_ArsA/GET3"/>
</dbReference>
<keyword evidence="3" id="KW-0813">Transport</keyword>
<keyword evidence="5" id="KW-0479">Metal-binding</keyword>
<dbReference type="Gene3D" id="3.40.50.300">
    <property type="entry name" value="P-loop containing nucleotide triphosphate hydrolases"/>
    <property type="match status" value="1"/>
</dbReference>
<dbReference type="PROSITE" id="PS00079">
    <property type="entry name" value="MULTICOPPER_OXIDASE1"/>
    <property type="match status" value="1"/>
</dbReference>
<feature type="domain" description="ArsA/GET3 Anion-transporting ATPase-like" evidence="12">
    <location>
        <begin position="9"/>
        <end position="304"/>
    </location>
</feature>
<dbReference type="GO" id="GO:0016887">
    <property type="term" value="F:ATP hydrolysis activity"/>
    <property type="evidence" value="ECO:0007669"/>
    <property type="project" value="InterPro"/>
</dbReference>
<organism evidence="13 14">
    <name type="scientific">Auxenochlorella protothecoides</name>
    <name type="common">Green microalga</name>
    <name type="synonym">Chlorella protothecoides</name>
    <dbReference type="NCBI Taxonomy" id="3075"/>
    <lineage>
        <taxon>Eukaryota</taxon>
        <taxon>Viridiplantae</taxon>
        <taxon>Chlorophyta</taxon>
        <taxon>core chlorophytes</taxon>
        <taxon>Trebouxiophyceae</taxon>
        <taxon>Chlorellales</taxon>
        <taxon>Chlorellaceae</taxon>
        <taxon>Auxenochlorella</taxon>
    </lineage>
</organism>
<dbReference type="Pfam" id="PF02374">
    <property type="entry name" value="ArsA_ATPase"/>
    <property type="match status" value="1"/>
</dbReference>
<evidence type="ECO:0000313" key="13">
    <source>
        <dbReference type="EMBL" id="RMZ57230.1"/>
    </source>
</evidence>
<reference evidence="14" key="1">
    <citation type="journal article" date="2018" name="Algal Res.">
        <title>Characterization of plant carbon substrate utilization by Auxenochlorella protothecoides.</title>
        <authorList>
            <person name="Vogler B.W."/>
            <person name="Starkenburg S.R."/>
            <person name="Sudasinghe N."/>
            <person name="Schambach J.Y."/>
            <person name="Rollin J.A."/>
            <person name="Pattathil S."/>
            <person name="Barry A.N."/>
        </authorList>
    </citation>
    <scope>NUCLEOTIDE SEQUENCE [LARGE SCALE GENOMIC DNA]</scope>
    <source>
        <strain evidence="14">UTEX 25</strain>
    </source>
</reference>
<dbReference type="InterPro" id="IPR008972">
    <property type="entry name" value="Cupredoxin"/>
</dbReference>
<evidence type="ECO:0000256" key="11">
    <source>
        <dbReference type="SAM" id="MobiDB-lite"/>
    </source>
</evidence>
<comment type="similarity">
    <text evidence="2">Belongs to the arsA ATPase family.</text>
</comment>